<dbReference type="EMBL" id="FMXQ01000003">
    <property type="protein sequence ID" value="SDB25695.1"/>
    <property type="molecule type" value="Genomic_DNA"/>
</dbReference>
<keyword evidence="8" id="KW-1185">Reference proteome</keyword>
<dbReference type="Proteomes" id="UP000199071">
    <property type="component" value="Unassembled WGS sequence"/>
</dbReference>
<evidence type="ECO:0000313" key="7">
    <source>
        <dbReference type="EMBL" id="SDB25695.1"/>
    </source>
</evidence>
<dbReference type="InterPro" id="IPR049058">
    <property type="entry name" value="NAD_Glu_DH_HM2"/>
</dbReference>
<proteinExistence type="predicted"/>
<reference evidence="7 8" key="1">
    <citation type="submission" date="2016-10" db="EMBL/GenBank/DDBJ databases">
        <authorList>
            <person name="de Groot N.N."/>
        </authorList>
    </citation>
    <scope>NUCLEOTIDE SEQUENCE [LARGE SCALE GENOMIC DNA]</scope>
    <source>
        <strain evidence="7 8">ATCC 35022</strain>
    </source>
</reference>
<evidence type="ECO:0000259" key="3">
    <source>
        <dbReference type="Pfam" id="PF21074"/>
    </source>
</evidence>
<dbReference type="GO" id="GO:0004352">
    <property type="term" value="F:glutamate dehydrogenase (NAD+) activity"/>
    <property type="evidence" value="ECO:0007669"/>
    <property type="project" value="InterPro"/>
</dbReference>
<dbReference type="Pfam" id="PF21079">
    <property type="entry name" value="GDH_HM2"/>
    <property type="match status" value="1"/>
</dbReference>
<dbReference type="Pfam" id="PF21076">
    <property type="entry name" value="GDH_ACT2"/>
    <property type="match status" value="1"/>
</dbReference>
<evidence type="ECO:0000256" key="1">
    <source>
        <dbReference type="ARBA" id="ARBA00023002"/>
    </source>
</evidence>
<dbReference type="InterPro" id="IPR024727">
    <property type="entry name" value="NAD_Glu_DH_N_ACT1"/>
</dbReference>
<dbReference type="InterPro" id="IPR049059">
    <property type="entry name" value="NAD_Glu_DH_HM1"/>
</dbReference>
<dbReference type="SUPFAM" id="SSF53223">
    <property type="entry name" value="Aminoacid dehydrogenase-like, N-terminal domain"/>
    <property type="match status" value="1"/>
</dbReference>
<dbReference type="Pfam" id="PF21075">
    <property type="entry name" value="GDH_ACT1"/>
    <property type="match status" value="1"/>
</dbReference>
<accession>A0A1G6BYJ3</accession>
<sequence>MHAAEAERSRLIGAVQKMLSRAGKDDGARLPALAGDLLGHVSPEDLARVSPDDLCGFVRSADSLLARRKPGQAVVRLTDPDGDGAGPDGEVTVIEMLNDDMPFLVDSTLQELQALGLTVRLVAHPVVTVTRDRAGKLTAYGAEAQASGRGRRESLIQIVIARVARTADRETIAAQLESLLVEIRHATADWPAMVEKLAAIIASYKAEPPPIPAADVAEAIAFLEWLADDNFTFLGVREYGFSGGAKRGQLNREEGSGLGILADPDVRVLSRGGRGVTMTPAIREFLARPFPLFVAKSNLKSRIHRRAYADYIGIKCYRSDGRLAGEVRFIGLFTSTAYNRSVLAIPYLRRKAEAIVARAGFGGAGHSAKTLVNVLESYPRDELFQTDEDTLFRFVMAIMALAERPRVRVLARTDKFDRFVSVLVFVPRDQYDTDARERIGAYLAETFDGHVSAYYPTFFEGALTRVQFIIGRAGGETPDPGEPALEAAVTRIVESWPDALAAALRRRFEPARADVLAGHYRDAFPVGYRHATSPEAAVNDIATFARLTGEHPIAGSFHRDSWTPPHGLALKLIHLGEPIALSMRVPMLENMGLRVIDEQTYEITPTGDRPRIFVHEMALERADGKPVDLETAAEPLIACFMAVWYGLAENDGYNALVVNGGLGWRDVTILRAVSRYIRQAGTPLTQHTLWETLNAHADIARTLVELFHARFDPDNRDERVAGRRVARIETALEKVESLDEDRAIRRFLNVIDAILRTNVYQRDAEGEPRRQIVFKLDSQRIEDLPAPRPFREIFVYGPRVEGIHLRFGRVARGGIRWSDRPLDFRTEVLGLAKAQQAKNAVIVPVGAKGGFVPKLLPASGDRAAIFEEGKAAYSIFISSLLDITDNLVDDAPVPPDDVIRRDEDDPYLVVAADKGTATFSDTANAIAEAHDFWLGDAFASGGSHGYDHKKMGITARGAWEAVKRHFREMDTDIQATPFTVVGVGDMSGDVFGNAMLLSPQIRLVAAFDHRDIFIDPDPDPAVGIAERQRLFDLPRSSWQDYDRAKISAGGGVFSRKEKSIPLSPEMRAALDLTGEKATPNVILRAILGARADLLFFGGIGTFVRARDEGPDKVGDRANDAIRLTGGEVRARVVGEGGNLAMTQSGRIEYCLAGGRCNSDAIDNSAGVNTSDVEVNIKIALGKAVRDGRLDARGRDKLLASMTDEVAALVLRNNYRQTLAISLTEMRGFAYFGYQRRLIQDLERRGVLDRAVESLPDEVAMAERQAAGKPLTRPEIAVLVAYAKILLFDQLMAGDVADDTTLDDELFRYFPTRMWDDYHADIESHRLRAEIIATMVANSMVNRAGPTYAIRVADRTGASPIQIARVYVVLREAFRLRELNDAIDALDNRIDGTTQLNLYSAVKHLAVSRTTWFLRNVSLDAGIGPVASAFGETIATMAGMLDRVLPEPVAARLADSIEAYRAAGVPEEVAVAIGRLPVLVDATDIHLVAEATGQSLEAAATVFYDVGERARIGNAMRRAEAIPMTDYYDGLARERALETIATAHRQIAIQVIKAGGVEAWRAARSDAVERSLDVVSGITETEEMTLSRIAVVASLLADLAAI</sequence>
<dbReference type="SUPFAM" id="SSF51735">
    <property type="entry name" value="NAD(P)-binding Rossmann-fold domains"/>
    <property type="match status" value="1"/>
</dbReference>
<feature type="domain" description="NAD-glutamate dehydrogenase ACT2" evidence="5">
    <location>
        <begin position="408"/>
        <end position="496"/>
    </location>
</feature>
<name>A0A1G6BYJ3_9HYPH</name>
<evidence type="ECO:0000259" key="6">
    <source>
        <dbReference type="Pfam" id="PF21077"/>
    </source>
</evidence>
<dbReference type="Pfam" id="PF21073">
    <property type="entry name" value="GDH_HM1"/>
    <property type="match status" value="1"/>
</dbReference>
<feature type="domain" description="NAD-glutamate dehydrogenase ACT3" evidence="6">
    <location>
        <begin position="554"/>
        <end position="631"/>
    </location>
</feature>
<dbReference type="InterPro" id="IPR049064">
    <property type="entry name" value="NAD_Glu_DH_ACT3"/>
</dbReference>
<dbReference type="PIRSF" id="PIRSF036761">
    <property type="entry name" value="GDH_Mll4104"/>
    <property type="match status" value="1"/>
</dbReference>
<dbReference type="GO" id="GO:0006538">
    <property type="term" value="P:L-glutamate catabolic process"/>
    <property type="evidence" value="ECO:0007669"/>
    <property type="project" value="InterPro"/>
</dbReference>
<evidence type="ECO:0000259" key="2">
    <source>
        <dbReference type="Pfam" id="PF05088"/>
    </source>
</evidence>
<keyword evidence="1" id="KW-0560">Oxidoreductase</keyword>
<dbReference type="InterPro" id="IPR049062">
    <property type="entry name" value="NAD_Glu_DH_ACT2"/>
</dbReference>
<dbReference type="InterPro" id="IPR007780">
    <property type="entry name" value="NAD_Glu_DH_bac"/>
</dbReference>
<dbReference type="Pfam" id="PF21074">
    <property type="entry name" value="GDH_C"/>
    <property type="match status" value="1"/>
</dbReference>
<dbReference type="InterPro" id="IPR048381">
    <property type="entry name" value="GDH_C"/>
</dbReference>
<feature type="domain" description="NAD-glutamate dehydrogenase N-terminal ACT1" evidence="4">
    <location>
        <begin position="35"/>
        <end position="176"/>
    </location>
</feature>
<evidence type="ECO:0000259" key="5">
    <source>
        <dbReference type="Pfam" id="PF21076"/>
    </source>
</evidence>
<dbReference type="InterPro" id="IPR049056">
    <property type="entry name" value="NAD_Glu_DH_HM3"/>
</dbReference>
<feature type="domain" description="NAD-glutamate dehydrogenase catalytic" evidence="2">
    <location>
        <begin position="728"/>
        <end position="1222"/>
    </location>
</feature>
<dbReference type="GO" id="GO:0004069">
    <property type="term" value="F:L-aspartate:2-oxoglutarate aminotransferase activity"/>
    <property type="evidence" value="ECO:0007669"/>
    <property type="project" value="InterPro"/>
</dbReference>
<evidence type="ECO:0000313" key="8">
    <source>
        <dbReference type="Proteomes" id="UP000199071"/>
    </source>
</evidence>
<dbReference type="Pfam" id="PF21077">
    <property type="entry name" value="GDH_ACT3"/>
    <property type="match status" value="1"/>
</dbReference>
<feature type="domain" description="NAD-specific glutamate dehydrogenase C-terminal" evidence="3">
    <location>
        <begin position="1267"/>
        <end position="1595"/>
    </location>
</feature>
<gene>
    <name evidence="7" type="ORF">SAMN02982931_02010</name>
</gene>
<dbReference type="PANTHER" id="PTHR43403:SF1">
    <property type="entry name" value="NAD-SPECIFIC GLUTAMATE DEHYDROGENASE"/>
    <property type="match status" value="1"/>
</dbReference>
<dbReference type="InterPro" id="IPR036291">
    <property type="entry name" value="NAD(P)-bd_dom_sf"/>
</dbReference>
<dbReference type="InterPro" id="IPR046346">
    <property type="entry name" value="Aminoacid_DH-like_N_sf"/>
</dbReference>
<dbReference type="STRING" id="665467.SAMN02982931_02010"/>
<protein>
    <submittedName>
        <fullName evidence="7">Glutamate dehydrogenase (NAD)</fullName>
    </submittedName>
</protein>
<dbReference type="RefSeq" id="WP_090876263.1">
    <property type="nucleotide sequence ID" value="NZ_FMXQ01000003.1"/>
</dbReference>
<dbReference type="PANTHER" id="PTHR43403">
    <property type="entry name" value="NAD-SPECIFIC GLUTAMATE DEHYDROGENASE"/>
    <property type="match status" value="1"/>
</dbReference>
<dbReference type="InterPro" id="IPR028971">
    <property type="entry name" value="NAD-GDH_cat"/>
</dbReference>
<dbReference type="Pfam" id="PF21078">
    <property type="entry name" value="GDH_HM3"/>
    <property type="match status" value="1"/>
</dbReference>
<dbReference type="Pfam" id="PF05088">
    <property type="entry name" value="Bac_GDH_CD"/>
    <property type="match status" value="1"/>
</dbReference>
<evidence type="ECO:0000259" key="4">
    <source>
        <dbReference type="Pfam" id="PF21075"/>
    </source>
</evidence>
<organism evidence="7 8">
    <name type="scientific">Bauldia litoralis</name>
    <dbReference type="NCBI Taxonomy" id="665467"/>
    <lineage>
        <taxon>Bacteria</taxon>
        <taxon>Pseudomonadati</taxon>
        <taxon>Pseudomonadota</taxon>
        <taxon>Alphaproteobacteria</taxon>
        <taxon>Hyphomicrobiales</taxon>
        <taxon>Kaistiaceae</taxon>
        <taxon>Bauldia</taxon>
    </lineage>
</organism>
<dbReference type="OrthoDB" id="9758052at2"/>